<feature type="domain" description="Flagellar basal-body/hook protein C-terminal" evidence="8">
    <location>
        <begin position="89"/>
        <end position="133"/>
    </location>
</feature>
<proteinExistence type="inferred from homology"/>
<evidence type="ECO:0000313" key="10">
    <source>
        <dbReference type="Proteomes" id="UP000287746"/>
    </source>
</evidence>
<keyword evidence="9" id="KW-0969">Cilium</keyword>
<dbReference type="EMBL" id="QQYZ01000007">
    <property type="protein sequence ID" value="RSY85960.1"/>
    <property type="molecule type" value="Genomic_DNA"/>
</dbReference>
<dbReference type="NCBIfam" id="TIGR01395">
    <property type="entry name" value="FlgC"/>
    <property type="match status" value="1"/>
</dbReference>
<dbReference type="GO" id="GO:0030694">
    <property type="term" value="C:bacterial-type flagellum basal body, rod"/>
    <property type="evidence" value="ECO:0007669"/>
    <property type="project" value="UniProtKB-UniRule"/>
</dbReference>
<dbReference type="Proteomes" id="UP000287746">
    <property type="component" value="Unassembled WGS sequence"/>
</dbReference>
<sequence>MDAMEISRTGLDVEWQRLQVIAQNLANMNTTRGAAGGVYRPQRLVSGPQADFATIVRGAPKGVAVQGLAASGVAGRRVHEPEHPHADAEGYVTYPAIDHAGEMTLLIKTSRAYEANLTAFSIAQQMYTRALDLGNKA</sequence>
<dbReference type="InterPro" id="IPR006299">
    <property type="entry name" value="FlgC"/>
</dbReference>
<accession>A0A430G4B4</accession>
<comment type="caution">
    <text evidence="9">The sequence shown here is derived from an EMBL/GenBank/DDBJ whole genome shotgun (WGS) entry which is preliminary data.</text>
</comment>
<keyword evidence="9" id="KW-0282">Flagellum</keyword>
<evidence type="ECO:0000256" key="6">
    <source>
        <dbReference type="RuleBase" id="RU362062"/>
    </source>
</evidence>
<dbReference type="PANTHER" id="PTHR30435">
    <property type="entry name" value="FLAGELLAR PROTEIN"/>
    <property type="match status" value="1"/>
</dbReference>
<evidence type="ECO:0000256" key="3">
    <source>
        <dbReference type="ARBA" id="ARBA00017941"/>
    </source>
</evidence>
<evidence type="ECO:0000259" key="8">
    <source>
        <dbReference type="Pfam" id="PF06429"/>
    </source>
</evidence>
<protein>
    <recommendedName>
        <fullName evidence="3 6">Flagellar basal-body rod protein FlgC</fullName>
    </recommendedName>
</protein>
<evidence type="ECO:0000256" key="1">
    <source>
        <dbReference type="ARBA" id="ARBA00004117"/>
    </source>
</evidence>
<comment type="subcellular location">
    <subcellularLocation>
        <location evidence="1 6">Bacterial flagellum basal body</location>
    </subcellularLocation>
</comment>
<dbReference type="InterPro" id="IPR010930">
    <property type="entry name" value="Flg_bb/hook_C_dom"/>
</dbReference>
<comment type="subunit">
    <text evidence="5 6">The basal body constitutes a major portion of the flagellar organelle and consists of four rings (L,P,S, and M) mounted on a central rod. The rod consists of about 26 subunits of FlgG in the distal portion, and FlgB, FlgC and FlgF are thought to build up the proximal portion of the rod with about 6 subunits each.</text>
</comment>
<dbReference type="PANTHER" id="PTHR30435:SF2">
    <property type="entry name" value="FLAGELLAR BASAL-BODY ROD PROTEIN FLGC"/>
    <property type="match status" value="1"/>
</dbReference>
<dbReference type="Pfam" id="PF06429">
    <property type="entry name" value="Flg_bbr_C"/>
    <property type="match status" value="1"/>
</dbReference>
<dbReference type="AlphaFoldDB" id="A0A430G4B4"/>
<name>A0A430G4B4_9SPHN</name>
<dbReference type="InterPro" id="IPR001444">
    <property type="entry name" value="Flag_bb_rod_N"/>
</dbReference>
<feature type="domain" description="Flagellar basal body rod protein N-terminal" evidence="7">
    <location>
        <begin position="5"/>
        <end position="32"/>
    </location>
</feature>
<gene>
    <name evidence="9" type="primary">flgC</name>
    <name evidence="9" type="ORF">DAH66_09695</name>
</gene>
<evidence type="ECO:0000256" key="5">
    <source>
        <dbReference type="ARBA" id="ARBA00025933"/>
    </source>
</evidence>
<evidence type="ECO:0000259" key="7">
    <source>
        <dbReference type="Pfam" id="PF00460"/>
    </source>
</evidence>
<comment type="similarity">
    <text evidence="2">Belongs to the flagella basal body rod proteins family.</text>
</comment>
<reference evidence="9 10" key="1">
    <citation type="submission" date="2018-07" db="EMBL/GenBank/DDBJ databases">
        <title>Genomic and Epidemiologic Investigation of an Indolent Hospital Outbreak.</title>
        <authorList>
            <person name="Johnson R.C."/>
            <person name="Deming C."/>
            <person name="Conlan S."/>
            <person name="Zellmer C.J."/>
            <person name="Michelin A.V."/>
            <person name="Lee-Lin S."/>
            <person name="Thomas P.J."/>
            <person name="Park M."/>
            <person name="Weingarten R.A."/>
            <person name="Less J."/>
            <person name="Dekker J.P."/>
            <person name="Frank K.M."/>
            <person name="Musser K.A."/>
            <person name="Mcquiston J.R."/>
            <person name="Henderson D.K."/>
            <person name="Lau A.F."/>
            <person name="Palmore T.N."/>
            <person name="Segre J.A."/>
        </authorList>
    </citation>
    <scope>NUCLEOTIDE SEQUENCE [LARGE SCALE GENOMIC DNA]</scope>
    <source>
        <strain evidence="9 10">SK-CDC1_0717</strain>
    </source>
</reference>
<dbReference type="Pfam" id="PF00460">
    <property type="entry name" value="Flg_bb_rod"/>
    <property type="match status" value="1"/>
</dbReference>
<evidence type="ECO:0000256" key="2">
    <source>
        <dbReference type="ARBA" id="ARBA00009677"/>
    </source>
</evidence>
<keyword evidence="4 6" id="KW-0975">Bacterial flagellum</keyword>
<keyword evidence="9" id="KW-0966">Cell projection</keyword>
<evidence type="ECO:0000313" key="9">
    <source>
        <dbReference type="EMBL" id="RSY85960.1"/>
    </source>
</evidence>
<evidence type="ECO:0000256" key="4">
    <source>
        <dbReference type="ARBA" id="ARBA00023143"/>
    </source>
</evidence>
<organism evidence="9 10">
    <name type="scientific">Sphingomonas koreensis</name>
    <dbReference type="NCBI Taxonomy" id="93064"/>
    <lineage>
        <taxon>Bacteria</taxon>
        <taxon>Pseudomonadati</taxon>
        <taxon>Pseudomonadota</taxon>
        <taxon>Alphaproteobacteria</taxon>
        <taxon>Sphingomonadales</taxon>
        <taxon>Sphingomonadaceae</taxon>
        <taxon>Sphingomonas</taxon>
    </lineage>
</organism>
<dbReference type="GO" id="GO:0071978">
    <property type="term" value="P:bacterial-type flagellum-dependent swarming motility"/>
    <property type="evidence" value="ECO:0007669"/>
    <property type="project" value="TreeGrafter"/>
</dbReference>